<organism evidence="1">
    <name type="scientific">marine sediment metagenome</name>
    <dbReference type="NCBI Taxonomy" id="412755"/>
    <lineage>
        <taxon>unclassified sequences</taxon>
        <taxon>metagenomes</taxon>
        <taxon>ecological metagenomes</taxon>
    </lineage>
</organism>
<name>X1VI07_9ZZZZ</name>
<comment type="caution">
    <text evidence="1">The sequence shown here is derived from an EMBL/GenBank/DDBJ whole genome shotgun (WGS) entry which is preliminary data.</text>
</comment>
<accession>X1VI07</accession>
<sequence>MGLLDTHIANHYNISGAEVAQSVEQRTENPRVPSSILGLGTKLKSGGGLVAEHLLAKEGVATWNLILRST</sequence>
<gene>
    <name evidence="1" type="ORF">S12H4_43335</name>
</gene>
<reference evidence="1" key="1">
    <citation type="journal article" date="2014" name="Front. Microbiol.">
        <title>High frequency of phylogenetically diverse reductive dehalogenase-homologous genes in deep subseafloor sedimentary metagenomes.</title>
        <authorList>
            <person name="Kawai M."/>
            <person name="Futagami T."/>
            <person name="Toyoda A."/>
            <person name="Takaki Y."/>
            <person name="Nishi S."/>
            <person name="Hori S."/>
            <person name="Arai W."/>
            <person name="Tsubouchi T."/>
            <person name="Morono Y."/>
            <person name="Uchiyama I."/>
            <person name="Ito T."/>
            <person name="Fujiyama A."/>
            <person name="Inagaki F."/>
            <person name="Takami H."/>
        </authorList>
    </citation>
    <scope>NUCLEOTIDE SEQUENCE</scope>
    <source>
        <strain evidence="1">Expedition CK06-06</strain>
    </source>
</reference>
<dbReference type="AntiFam" id="ANF00010">
    <property type="entry name" value="tRNA translation"/>
</dbReference>
<dbReference type="AlphaFoldDB" id="X1VI07"/>
<proteinExistence type="predicted"/>
<dbReference type="EMBL" id="BARW01026589">
    <property type="protein sequence ID" value="GAJ07110.1"/>
    <property type="molecule type" value="Genomic_DNA"/>
</dbReference>
<protein>
    <submittedName>
        <fullName evidence="1">Uncharacterized protein</fullName>
    </submittedName>
</protein>
<evidence type="ECO:0000313" key="1">
    <source>
        <dbReference type="EMBL" id="GAJ07110.1"/>
    </source>
</evidence>